<evidence type="ECO:0000259" key="5">
    <source>
        <dbReference type="PROSITE" id="PS51337"/>
    </source>
</evidence>
<dbReference type="PROSITE" id="PS51337">
    <property type="entry name" value="B12_BINDING_NTER"/>
    <property type="match status" value="1"/>
</dbReference>
<dbReference type="Gene3D" id="3.40.50.280">
    <property type="entry name" value="Cobalamin-binding domain"/>
    <property type="match status" value="1"/>
</dbReference>
<gene>
    <name evidence="6" type="ORF">HW115_00720</name>
</gene>
<dbReference type="GO" id="GO:0008705">
    <property type="term" value="F:methionine synthase activity"/>
    <property type="evidence" value="ECO:0007669"/>
    <property type="project" value="TreeGrafter"/>
</dbReference>
<name>A0A851GG27_9BACT</name>
<comment type="caution">
    <text evidence="6">The sequence shown here is derived from an EMBL/GenBank/DDBJ whole genome shotgun (WGS) entry which is preliminary data.</text>
</comment>
<accession>A0A851GG27</accession>
<dbReference type="GO" id="GO:0050667">
    <property type="term" value="P:homocysteine metabolic process"/>
    <property type="evidence" value="ECO:0007669"/>
    <property type="project" value="TreeGrafter"/>
</dbReference>
<dbReference type="Pfam" id="PF02310">
    <property type="entry name" value="B12-binding"/>
    <property type="match status" value="1"/>
</dbReference>
<evidence type="ECO:0000313" key="7">
    <source>
        <dbReference type="Proteomes" id="UP000557872"/>
    </source>
</evidence>
<dbReference type="PROSITE" id="PS51332">
    <property type="entry name" value="B12_BINDING"/>
    <property type="match status" value="1"/>
</dbReference>
<feature type="domain" description="B12-binding" evidence="4">
    <location>
        <begin position="88"/>
        <end position="209"/>
    </location>
</feature>
<dbReference type="GO" id="GO:0031419">
    <property type="term" value="F:cobalamin binding"/>
    <property type="evidence" value="ECO:0007669"/>
    <property type="project" value="InterPro"/>
</dbReference>
<dbReference type="InterPro" id="IPR006158">
    <property type="entry name" value="Cobalamin-bd"/>
</dbReference>
<evidence type="ECO:0000256" key="2">
    <source>
        <dbReference type="ARBA" id="ARBA00022723"/>
    </source>
</evidence>
<dbReference type="InterPro" id="IPR003759">
    <property type="entry name" value="Cbl-bd_cap"/>
</dbReference>
<comment type="similarity">
    <text evidence="1">Belongs to the methylamine corrinoid protein family.</text>
</comment>
<keyword evidence="3" id="KW-0170">Cobalt</keyword>
<dbReference type="EMBL" id="JACBAZ010000001">
    <property type="protein sequence ID" value="NWK54117.1"/>
    <property type="molecule type" value="Genomic_DNA"/>
</dbReference>
<dbReference type="GO" id="GO:0046653">
    <property type="term" value="P:tetrahydrofolate metabolic process"/>
    <property type="evidence" value="ECO:0007669"/>
    <property type="project" value="TreeGrafter"/>
</dbReference>
<proteinExistence type="inferred from homology"/>
<dbReference type="CDD" id="cd02070">
    <property type="entry name" value="corrinoid_protein_B12-BD"/>
    <property type="match status" value="1"/>
</dbReference>
<dbReference type="SUPFAM" id="SSF52242">
    <property type="entry name" value="Cobalamin (vitamin B12)-binding domain"/>
    <property type="match status" value="1"/>
</dbReference>
<sequence>MDHIHPLSQAIINGKRKLVPDLVQECLDAGETAQFVVEERLVPGMMVVGERFKNNEIFVPEMLIAARAMKSALAILEPILVHDGFKPDFKAIIATVEGDLHDIGKNLVSMMWKGANIEVIDLGVNIPAAKFAEAVAEHKPNIVGLSALLTTTMPAMRDAIDAIKETGHPVKIVIGGAPVTQDFADEVGADGYAQDAGTAADLALSLLKA</sequence>
<dbReference type="GO" id="GO:0046872">
    <property type="term" value="F:metal ion binding"/>
    <property type="evidence" value="ECO:0007669"/>
    <property type="project" value="UniProtKB-KW"/>
</dbReference>
<keyword evidence="2" id="KW-0479">Metal-binding</keyword>
<dbReference type="SMART" id="SM01018">
    <property type="entry name" value="B12-binding_2"/>
    <property type="match status" value="1"/>
</dbReference>
<dbReference type="InterPro" id="IPR036724">
    <property type="entry name" value="Cobalamin-bd_sf"/>
</dbReference>
<organism evidence="6 7">
    <name type="scientific">Oceaniferula marina</name>
    <dbReference type="NCBI Taxonomy" id="2748318"/>
    <lineage>
        <taxon>Bacteria</taxon>
        <taxon>Pseudomonadati</taxon>
        <taxon>Verrucomicrobiota</taxon>
        <taxon>Verrucomicrobiia</taxon>
        <taxon>Verrucomicrobiales</taxon>
        <taxon>Verrucomicrobiaceae</taxon>
        <taxon>Oceaniferula</taxon>
    </lineage>
</organism>
<dbReference type="InterPro" id="IPR036594">
    <property type="entry name" value="Meth_synthase_dom"/>
</dbReference>
<dbReference type="InterPro" id="IPR050554">
    <property type="entry name" value="Met_Synthase/Corrinoid"/>
</dbReference>
<dbReference type="RefSeq" id="WP_178930661.1">
    <property type="nucleotide sequence ID" value="NZ_JACBAZ010000001.1"/>
</dbReference>
<dbReference type="SUPFAM" id="SSF47644">
    <property type="entry name" value="Methionine synthase domain"/>
    <property type="match status" value="1"/>
</dbReference>
<keyword evidence="7" id="KW-1185">Reference proteome</keyword>
<dbReference type="Proteomes" id="UP000557872">
    <property type="component" value="Unassembled WGS sequence"/>
</dbReference>
<evidence type="ECO:0000256" key="1">
    <source>
        <dbReference type="ARBA" id="ARBA00010854"/>
    </source>
</evidence>
<evidence type="ECO:0000259" key="4">
    <source>
        <dbReference type="PROSITE" id="PS51332"/>
    </source>
</evidence>
<dbReference type="Pfam" id="PF02607">
    <property type="entry name" value="B12-binding_2"/>
    <property type="match status" value="1"/>
</dbReference>
<evidence type="ECO:0000313" key="6">
    <source>
        <dbReference type="EMBL" id="NWK54117.1"/>
    </source>
</evidence>
<dbReference type="AlphaFoldDB" id="A0A851GG27"/>
<dbReference type="PANTHER" id="PTHR45833">
    <property type="entry name" value="METHIONINE SYNTHASE"/>
    <property type="match status" value="1"/>
</dbReference>
<reference evidence="6 7" key="1">
    <citation type="submission" date="2020-07" db="EMBL/GenBank/DDBJ databases">
        <title>Roseicoccus Jingziensis gen. nov., sp. nov., isolated from coastal seawater.</title>
        <authorList>
            <person name="Feng X."/>
        </authorList>
    </citation>
    <scope>NUCLEOTIDE SEQUENCE [LARGE SCALE GENOMIC DNA]</scope>
    <source>
        <strain evidence="6 7">N1E253</strain>
    </source>
</reference>
<dbReference type="Gene3D" id="1.10.1240.10">
    <property type="entry name" value="Methionine synthase domain"/>
    <property type="match status" value="1"/>
</dbReference>
<dbReference type="PANTHER" id="PTHR45833:SF1">
    <property type="entry name" value="METHIONINE SYNTHASE"/>
    <property type="match status" value="1"/>
</dbReference>
<evidence type="ECO:0000256" key="3">
    <source>
        <dbReference type="ARBA" id="ARBA00023285"/>
    </source>
</evidence>
<protein>
    <submittedName>
        <fullName evidence="6">Corrinoid protein</fullName>
    </submittedName>
</protein>
<dbReference type="FunFam" id="3.40.50.280:FF:000003">
    <property type="entry name" value="Dimethylamine methyltransferase corrinoid protein"/>
    <property type="match status" value="1"/>
</dbReference>
<feature type="domain" description="B12-binding N-terminal" evidence="5">
    <location>
        <begin position="1"/>
        <end position="88"/>
    </location>
</feature>
<dbReference type="GO" id="GO:0005829">
    <property type="term" value="C:cytosol"/>
    <property type="evidence" value="ECO:0007669"/>
    <property type="project" value="TreeGrafter"/>
</dbReference>